<dbReference type="GeneTree" id="ENSGT01120000271815"/>
<sequence length="178" mass="19900">MTKRNKVRFFCCCCCCFLRWSLALLPRLECSGVITVHYSLDLPGSSDPPTSASQVAGTTSMHHHTQLIKKTFCRDGALLCCPGWSQTPGLKRSSHLGLPKCWDYRCELPCPASSQIILTGGCIRRIQEHLFNPRQEAAGLRKGSERGLQSDWDSPATLRFSLLHSSFLADWLFLVLSQ</sequence>
<keyword evidence="1" id="KW-0732">Signal</keyword>
<reference evidence="2" key="2">
    <citation type="submission" date="2019-01" db="EMBL/GenBank/DDBJ databases">
        <authorList>
            <person name="Graves T."/>
            <person name="Eichler E.E."/>
            <person name="Wilson R.K."/>
        </authorList>
    </citation>
    <scope>NUCLEOTIDE SEQUENCE [LARGE SCALE GENOMIC DNA]</scope>
    <source>
        <strain evidence="2">17573</strain>
    </source>
</reference>
<feature type="signal peptide" evidence="1">
    <location>
        <begin position="1"/>
        <end position="23"/>
    </location>
</feature>
<reference evidence="2" key="4">
    <citation type="submission" date="2025-09" db="UniProtKB">
        <authorList>
            <consortium name="Ensembl"/>
        </authorList>
    </citation>
    <scope>IDENTIFICATION</scope>
    <source>
        <strain evidence="2">17573</strain>
    </source>
</reference>
<dbReference type="Ensembl" id="ENSMMUT00000081230.1">
    <property type="protein sequence ID" value="ENSMMUP00000077807.1"/>
    <property type="gene ID" value="ENSMMUG00000051733.1"/>
</dbReference>
<evidence type="ECO:0000256" key="1">
    <source>
        <dbReference type="SAM" id="SignalP"/>
    </source>
</evidence>
<name>A0A5F8ALH3_MACMU</name>
<dbReference type="PANTHER" id="PTHR12138:SF157">
    <property type="entry name" value="SECRETED PROTEIN"/>
    <property type="match status" value="1"/>
</dbReference>
<organism evidence="2 3">
    <name type="scientific">Macaca mulatta</name>
    <name type="common">Rhesus macaque</name>
    <dbReference type="NCBI Taxonomy" id="9544"/>
    <lineage>
        <taxon>Eukaryota</taxon>
        <taxon>Metazoa</taxon>
        <taxon>Chordata</taxon>
        <taxon>Craniata</taxon>
        <taxon>Vertebrata</taxon>
        <taxon>Euteleostomi</taxon>
        <taxon>Mammalia</taxon>
        <taxon>Eutheria</taxon>
        <taxon>Euarchontoglires</taxon>
        <taxon>Primates</taxon>
        <taxon>Haplorrhini</taxon>
        <taxon>Catarrhini</taxon>
        <taxon>Cercopithecidae</taxon>
        <taxon>Cercopithecinae</taxon>
        <taxon>Macaca</taxon>
    </lineage>
</organism>
<protein>
    <recommendedName>
        <fullName evidence="4">Secreted protein</fullName>
    </recommendedName>
</protein>
<reference evidence="2" key="3">
    <citation type="submission" date="2025-08" db="UniProtKB">
        <authorList>
            <consortium name="Ensembl"/>
        </authorList>
    </citation>
    <scope>IDENTIFICATION</scope>
    <source>
        <strain evidence="2">17573</strain>
    </source>
</reference>
<keyword evidence="3" id="KW-1185">Reference proteome</keyword>
<proteinExistence type="predicted"/>
<evidence type="ECO:0008006" key="4">
    <source>
        <dbReference type="Google" id="ProtNLM"/>
    </source>
</evidence>
<dbReference type="InParanoid" id="A0A5F8ALH3"/>
<accession>A0A5F8ALH3</accession>
<feature type="chain" id="PRO_5023881841" description="Secreted protein" evidence="1">
    <location>
        <begin position="24"/>
        <end position="178"/>
    </location>
</feature>
<evidence type="ECO:0000313" key="3">
    <source>
        <dbReference type="Proteomes" id="UP000006718"/>
    </source>
</evidence>
<dbReference type="Proteomes" id="UP000006718">
    <property type="component" value="Chromosome 14"/>
</dbReference>
<dbReference type="VEuPathDB" id="HostDB:ENSMMUG00000051733"/>
<evidence type="ECO:0000313" key="2">
    <source>
        <dbReference type="Ensembl" id="ENSMMUP00000077807.1"/>
    </source>
</evidence>
<dbReference type="AlphaFoldDB" id="A0A5F8ALH3"/>
<dbReference type="Bgee" id="ENSMMUG00000051733">
    <property type="expression patterns" value="Expressed in liver and 20 other cell types or tissues"/>
</dbReference>
<dbReference type="PRINTS" id="PR02045">
    <property type="entry name" value="F138DOMAIN"/>
</dbReference>
<reference evidence="3" key="1">
    <citation type="journal article" date="2007" name="Science">
        <title>Evolutionary and biomedical insights from the rhesus macaque genome.</title>
        <authorList>
            <person name="Gibbs R.A."/>
            <person name="Rogers J."/>
            <person name="Katze M.G."/>
            <person name="Bumgarner R."/>
            <person name="Weinstock G.M."/>
            <person name="Mardis E.R."/>
            <person name="Remington K.A."/>
            <person name="Strausberg R.L."/>
            <person name="Venter J.C."/>
            <person name="Wilson R.K."/>
            <person name="Batzer M.A."/>
            <person name="Bustamante C.D."/>
            <person name="Eichler E.E."/>
            <person name="Hahn M.W."/>
            <person name="Hardison R.C."/>
            <person name="Makova K.D."/>
            <person name="Miller W."/>
            <person name="Milosavljevic A."/>
            <person name="Palermo R.E."/>
            <person name="Siepel A."/>
            <person name="Sikela J.M."/>
            <person name="Attaway T."/>
            <person name="Bell S."/>
            <person name="Bernard K.E."/>
            <person name="Buhay C.J."/>
            <person name="Chandrabose M.N."/>
            <person name="Dao M."/>
            <person name="Davis C."/>
            <person name="Delehaunty K.D."/>
            <person name="Ding Y."/>
            <person name="Dinh H.H."/>
            <person name="Dugan-Rocha S."/>
            <person name="Fulton L.A."/>
            <person name="Gabisi R.A."/>
            <person name="Garner T.T."/>
            <person name="Godfrey J."/>
            <person name="Hawes A.C."/>
            <person name="Hernandez J."/>
            <person name="Hines S."/>
            <person name="Holder M."/>
            <person name="Hume J."/>
            <person name="Jhangiani S.N."/>
            <person name="Joshi V."/>
            <person name="Khan Z.M."/>
            <person name="Kirkness E.F."/>
            <person name="Cree A."/>
            <person name="Fowler R.G."/>
            <person name="Lee S."/>
            <person name="Lewis L.R."/>
            <person name="Li Z."/>
            <person name="Liu Y.-S."/>
            <person name="Moore S.M."/>
            <person name="Muzny D."/>
            <person name="Nazareth L.V."/>
            <person name="Ngo D.N."/>
            <person name="Okwuonu G.O."/>
            <person name="Pai G."/>
            <person name="Parker D."/>
            <person name="Paul H.A."/>
            <person name="Pfannkoch C."/>
            <person name="Pohl C.S."/>
            <person name="Rogers Y.-H.C."/>
            <person name="Ruiz S.J."/>
            <person name="Sabo A."/>
            <person name="Santibanez J."/>
            <person name="Schneider B.W."/>
            <person name="Smith S.M."/>
            <person name="Sodergren E."/>
            <person name="Svatek A.F."/>
            <person name="Utterback T.R."/>
            <person name="Vattathil S."/>
            <person name="Warren W."/>
            <person name="White C.S."/>
            <person name="Chinwalla A.T."/>
            <person name="Feng Y."/>
            <person name="Halpern A.L."/>
            <person name="Hillier L.W."/>
            <person name="Huang X."/>
            <person name="Minx P."/>
            <person name="Nelson J.O."/>
            <person name="Pepin K.H."/>
            <person name="Qin X."/>
            <person name="Sutton G.G."/>
            <person name="Venter E."/>
            <person name="Walenz B.P."/>
            <person name="Wallis J.W."/>
            <person name="Worley K.C."/>
            <person name="Yang S.-P."/>
            <person name="Jones S.M."/>
            <person name="Marra M.A."/>
            <person name="Rocchi M."/>
            <person name="Schein J.E."/>
            <person name="Baertsch R."/>
            <person name="Clarke L."/>
            <person name="Csuros M."/>
            <person name="Glasscock J."/>
            <person name="Harris R.A."/>
            <person name="Havlak P."/>
            <person name="Jackson A.R."/>
            <person name="Jiang H."/>
            <person name="Liu Y."/>
            <person name="Messina D.N."/>
            <person name="Shen Y."/>
            <person name="Song H.X.-Z."/>
            <person name="Wylie T."/>
            <person name="Zhang L."/>
            <person name="Birney E."/>
            <person name="Han K."/>
            <person name="Konkel M.K."/>
            <person name="Lee J."/>
            <person name="Smit A.F.A."/>
            <person name="Ullmer B."/>
            <person name="Wang H."/>
            <person name="Xing J."/>
            <person name="Burhans R."/>
            <person name="Cheng Z."/>
            <person name="Karro J.E."/>
            <person name="Ma J."/>
            <person name="Raney B."/>
            <person name="She X."/>
            <person name="Cox M.J."/>
            <person name="Demuth J.P."/>
            <person name="Dumas L.J."/>
            <person name="Han S.-G."/>
            <person name="Hopkins J."/>
            <person name="Karimpour-Fard A."/>
            <person name="Kim Y.H."/>
            <person name="Pollack J.R."/>
            <person name="Vinar T."/>
            <person name="Addo-Quaye C."/>
            <person name="Degenhardt J."/>
            <person name="Denby A."/>
            <person name="Hubisz M.J."/>
            <person name="Indap A."/>
            <person name="Kosiol C."/>
            <person name="Lahn B.T."/>
            <person name="Lawson H.A."/>
            <person name="Marklein A."/>
            <person name="Nielsen R."/>
            <person name="Vallender E.J."/>
            <person name="Clark A.G."/>
            <person name="Ferguson B."/>
            <person name="Hernandez R.D."/>
            <person name="Hirani K."/>
            <person name="Kehrer-Sawatzki H."/>
            <person name="Kolb J."/>
            <person name="Patil S."/>
            <person name="Pu L.-L."/>
            <person name="Ren Y."/>
            <person name="Smith D.G."/>
            <person name="Wheeler D.A."/>
            <person name="Schenck I."/>
            <person name="Ball E.V."/>
            <person name="Chen R."/>
            <person name="Cooper D.N."/>
            <person name="Giardine B."/>
            <person name="Hsu F."/>
            <person name="Kent W.J."/>
            <person name="Lesk A."/>
            <person name="Nelson D.L."/>
            <person name="O'brien W.E."/>
            <person name="Pruefer K."/>
            <person name="Stenson P.D."/>
            <person name="Wallace J.C."/>
            <person name="Ke H."/>
            <person name="Liu X.-M."/>
            <person name="Wang P."/>
            <person name="Xiang A.P."/>
            <person name="Yang F."/>
            <person name="Barber G.P."/>
            <person name="Haussler D."/>
            <person name="Karolchik D."/>
            <person name="Kern A.D."/>
            <person name="Kuhn R.M."/>
            <person name="Smith K.E."/>
            <person name="Zwieg A.S."/>
        </authorList>
    </citation>
    <scope>NUCLEOTIDE SEQUENCE [LARGE SCALE GENOMIC DNA]</scope>
    <source>
        <strain evidence="3">17573</strain>
    </source>
</reference>
<dbReference type="PANTHER" id="PTHR12138">
    <property type="entry name" value="PRIMATE-EXPANDED PROTEIN FAMILY"/>
    <property type="match status" value="1"/>
</dbReference>